<reference evidence="1" key="2">
    <citation type="journal article" date="2022" name="New Phytol.">
        <title>Evolutionary transition to the ectomycorrhizal habit in the genomes of a hyperdiverse lineage of mushroom-forming fungi.</title>
        <authorList>
            <person name="Looney B."/>
            <person name="Miyauchi S."/>
            <person name="Morin E."/>
            <person name="Drula E."/>
            <person name="Courty P.E."/>
            <person name="Kohler A."/>
            <person name="Kuo A."/>
            <person name="LaButti K."/>
            <person name="Pangilinan J."/>
            <person name="Lipzen A."/>
            <person name="Riley R."/>
            <person name="Andreopoulos W."/>
            <person name="He G."/>
            <person name="Johnson J."/>
            <person name="Nolan M."/>
            <person name="Tritt A."/>
            <person name="Barry K.W."/>
            <person name="Grigoriev I.V."/>
            <person name="Nagy L.G."/>
            <person name="Hibbett D."/>
            <person name="Henrissat B."/>
            <person name="Matheny P.B."/>
            <person name="Labbe J."/>
            <person name="Martin F.M."/>
        </authorList>
    </citation>
    <scope>NUCLEOTIDE SEQUENCE</scope>
    <source>
        <strain evidence="1">HHB10654</strain>
    </source>
</reference>
<accession>A0ACB8SUS1</accession>
<dbReference type="EMBL" id="MU277222">
    <property type="protein sequence ID" value="KAI0059958.1"/>
    <property type="molecule type" value="Genomic_DNA"/>
</dbReference>
<evidence type="ECO:0000313" key="2">
    <source>
        <dbReference type="Proteomes" id="UP000814140"/>
    </source>
</evidence>
<organism evidence="1 2">
    <name type="scientific">Artomyces pyxidatus</name>
    <dbReference type="NCBI Taxonomy" id="48021"/>
    <lineage>
        <taxon>Eukaryota</taxon>
        <taxon>Fungi</taxon>
        <taxon>Dikarya</taxon>
        <taxon>Basidiomycota</taxon>
        <taxon>Agaricomycotina</taxon>
        <taxon>Agaricomycetes</taxon>
        <taxon>Russulales</taxon>
        <taxon>Auriscalpiaceae</taxon>
        <taxon>Artomyces</taxon>
    </lineage>
</organism>
<dbReference type="Proteomes" id="UP000814140">
    <property type="component" value="Unassembled WGS sequence"/>
</dbReference>
<proteinExistence type="predicted"/>
<gene>
    <name evidence="1" type="ORF">BV25DRAFT_1918086</name>
</gene>
<keyword evidence="2" id="KW-1185">Reference proteome</keyword>
<sequence>MPGGPGVLGVPGHPSPQDSFSSRSAPRSGAASPSGRFLYEIPFQVAEPTGRVPRPTRPTRTPPAAHWALSNPVRVSFQVMEPTGRFPCPTYDRAAHWARLN</sequence>
<protein>
    <submittedName>
        <fullName evidence="1">Uncharacterized protein</fullName>
    </submittedName>
</protein>
<reference evidence="1" key="1">
    <citation type="submission" date="2021-03" db="EMBL/GenBank/DDBJ databases">
        <authorList>
            <consortium name="DOE Joint Genome Institute"/>
            <person name="Ahrendt S."/>
            <person name="Looney B.P."/>
            <person name="Miyauchi S."/>
            <person name="Morin E."/>
            <person name="Drula E."/>
            <person name="Courty P.E."/>
            <person name="Chicoki N."/>
            <person name="Fauchery L."/>
            <person name="Kohler A."/>
            <person name="Kuo A."/>
            <person name="Labutti K."/>
            <person name="Pangilinan J."/>
            <person name="Lipzen A."/>
            <person name="Riley R."/>
            <person name="Andreopoulos W."/>
            <person name="He G."/>
            <person name="Johnson J."/>
            <person name="Barry K.W."/>
            <person name="Grigoriev I.V."/>
            <person name="Nagy L."/>
            <person name="Hibbett D."/>
            <person name="Henrissat B."/>
            <person name="Matheny P.B."/>
            <person name="Labbe J."/>
            <person name="Martin F."/>
        </authorList>
    </citation>
    <scope>NUCLEOTIDE SEQUENCE</scope>
    <source>
        <strain evidence="1">HHB10654</strain>
    </source>
</reference>
<comment type="caution">
    <text evidence="1">The sequence shown here is derived from an EMBL/GenBank/DDBJ whole genome shotgun (WGS) entry which is preliminary data.</text>
</comment>
<evidence type="ECO:0000313" key="1">
    <source>
        <dbReference type="EMBL" id="KAI0059958.1"/>
    </source>
</evidence>
<name>A0ACB8SUS1_9AGAM</name>